<dbReference type="InterPro" id="IPR005467">
    <property type="entry name" value="His_kinase_dom"/>
</dbReference>
<dbReference type="SUPFAM" id="SSF55874">
    <property type="entry name" value="ATPase domain of HSP90 chaperone/DNA topoisomerase II/histidine kinase"/>
    <property type="match status" value="1"/>
</dbReference>
<name>A0A3B1C8P6_9ZZZZ</name>
<dbReference type="Pfam" id="PF02518">
    <property type="entry name" value="HATPase_c"/>
    <property type="match status" value="1"/>
</dbReference>
<protein>
    <recommendedName>
        <fullName evidence="2">Histidine kinase domain-containing protein</fullName>
    </recommendedName>
</protein>
<dbReference type="SMART" id="SM00387">
    <property type="entry name" value="HATPase_c"/>
    <property type="match status" value="1"/>
</dbReference>
<dbReference type="InterPro" id="IPR003661">
    <property type="entry name" value="HisK_dim/P_dom"/>
</dbReference>
<evidence type="ECO:0000259" key="2">
    <source>
        <dbReference type="PROSITE" id="PS50109"/>
    </source>
</evidence>
<dbReference type="PANTHER" id="PTHR45569">
    <property type="entry name" value="SENSOR PROTEIN KDPD"/>
    <property type="match status" value="1"/>
</dbReference>
<accession>A0A3B1C8P6</accession>
<dbReference type="GO" id="GO:0005886">
    <property type="term" value="C:plasma membrane"/>
    <property type="evidence" value="ECO:0007669"/>
    <property type="project" value="TreeGrafter"/>
</dbReference>
<feature type="domain" description="Histidine kinase" evidence="2">
    <location>
        <begin position="348"/>
        <end position="572"/>
    </location>
</feature>
<dbReference type="PROSITE" id="PS50109">
    <property type="entry name" value="HIS_KIN"/>
    <property type="match status" value="1"/>
</dbReference>
<keyword evidence="1" id="KW-0597">Phosphoprotein</keyword>
<dbReference type="PRINTS" id="PR00344">
    <property type="entry name" value="BCTRLSENSOR"/>
</dbReference>
<dbReference type="PANTHER" id="PTHR45569:SF1">
    <property type="entry name" value="SENSOR PROTEIN KDPD"/>
    <property type="match status" value="1"/>
</dbReference>
<dbReference type="Gene3D" id="3.30.450.40">
    <property type="match status" value="1"/>
</dbReference>
<evidence type="ECO:0000313" key="3">
    <source>
        <dbReference type="EMBL" id="VAX20238.1"/>
    </source>
</evidence>
<dbReference type="InterPro" id="IPR004358">
    <property type="entry name" value="Sig_transdc_His_kin-like_C"/>
</dbReference>
<dbReference type="InterPro" id="IPR052023">
    <property type="entry name" value="Histidine_kinase_KdpD"/>
</dbReference>
<evidence type="ECO:0000256" key="1">
    <source>
        <dbReference type="ARBA" id="ARBA00022553"/>
    </source>
</evidence>
<organism evidence="3">
    <name type="scientific">hydrothermal vent metagenome</name>
    <dbReference type="NCBI Taxonomy" id="652676"/>
    <lineage>
        <taxon>unclassified sequences</taxon>
        <taxon>metagenomes</taxon>
        <taxon>ecological metagenomes</taxon>
    </lineage>
</organism>
<dbReference type="AlphaFoldDB" id="A0A3B1C8P6"/>
<dbReference type="Pfam" id="PF13185">
    <property type="entry name" value="GAF_2"/>
    <property type="match status" value="1"/>
</dbReference>
<dbReference type="InterPro" id="IPR029016">
    <property type="entry name" value="GAF-like_dom_sf"/>
</dbReference>
<dbReference type="Gene3D" id="3.30.565.10">
    <property type="entry name" value="Histidine kinase-like ATPase, C-terminal domain"/>
    <property type="match status" value="1"/>
</dbReference>
<dbReference type="EMBL" id="UOGC01000102">
    <property type="protein sequence ID" value="VAX20238.1"/>
    <property type="molecule type" value="Genomic_DNA"/>
</dbReference>
<reference evidence="3" key="1">
    <citation type="submission" date="2018-06" db="EMBL/GenBank/DDBJ databases">
        <authorList>
            <person name="Zhirakovskaya E."/>
        </authorList>
    </citation>
    <scope>NUCLEOTIDE SEQUENCE</scope>
</reference>
<gene>
    <name evidence="3" type="ORF">MNBD_NITROSPINAE01-290</name>
</gene>
<dbReference type="SMART" id="SM00065">
    <property type="entry name" value="GAF"/>
    <property type="match status" value="1"/>
</dbReference>
<dbReference type="SMART" id="SM00388">
    <property type="entry name" value="HisKA"/>
    <property type="match status" value="1"/>
</dbReference>
<proteinExistence type="predicted"/>
<dbReference type="Gene3D" id="1.10.287.130">
    <property type="match status" value="1"/>
</dbReference>
<sequence length="586" mass="64641">MTALSSLQRYELMVSALNRALCEDTFKTALDVVLKESLALLGFESGVIRAALFSRKGEIEVEIANGFASLCFSGIYFDGCVCGWENNENHDGVFVSQDITKSHCRDAGFSSIARAFITVEDNQAGIFMAANRADSSPDPSSLQLVSSVMERIGETIGRIRQSEIQAQRAEDLETINTVGRLITSKLTLKEMTCEIVARLGAVLETDEVNVILYNPDKRELSFLASYITDASDMSRPEVYPLSDGMNSWIIRNRKPLLMKSDTLAECKKLGIRHGGKPAKSWLGAPMIYQDNVVGVISVQSYSKTCLYDKRAMELLNIVAGQCAVAVENARLYGDVVEREQEKERLYFSLTHDLLSLVSPISGFVRLLAKLPPDTRAENFGRILKNIVSSSEKITRFVEDILVYSKIKSGKLALNIERSDVLECIRSAIAVYTPEFDMRRLAVTLNGVDVSMGEGQGTGEPLIADFDVAQMERVFLNLIGNAVKYAESRIDVEAMVAGSTVTVRVADDGRGVPAGELEYLFDEYYQTAEKNKGVGLGLPTVKKIVTLHHGEIKAGAVQDGKGFVMKFSWPRTLSDRNLELENQRASI</sequence>
<dbReference type="InterPro" id="IPR003018">
    <property type="entry name" value="GAF"/>
</dbReference>
<dbReference type="InterPro" id="IPR036890">
    <property type="entry name" value="HATPase_C_sf"/>
</dbReference>
<dbReference type="InterPro" id="IPR003594">
    <property type="entry name" value="HATPase_dom"/>
</dbReference>
<dbReference type="GO" id="GO:0000155">
    <property type="term" value="F:phosphorelay sensor kinase activity"/>
    <property type="evidence" value="ECO:0007669"/>
    <property type="project" value="InterPro"/>
</dbReference>
<dbReference type="SUPFAM" id="SSF55781">
    <property type="entry name" value="GAF domain-like"/>
    <property type="match status" value="1"/>
</dbReference>